<dbReference type="InterPro" id="IPR045736">
    <property type="entry name" value="START_2"/>
</dbReference>
<protein>
    <submittedName>
        <fullName evidence="2">SRPBCC domain-containing protein</fullName>
    </submittedName>
</protein>
<organism evidence="2 3">
    <name type="scientific">Faecalibacter macacae</name>
    <dbReference type="NCBI Taxonomy" id="1859289"/>
    <lineage>
        <taxon>Bacteria</taxon>
        <taxon>Pseudomonadati</taxon>
        <taxon>Bacteroidota</taxon>
        <taxon>Flavobacteriia</taxon>
        <taxon>Flavobacteriales</taxon>
        <taxon>Weeksellaceae</taxon>
        <taxon>Faecalibacter</taxon>
    </lineage>
</organism>
<dbReference type="Pfam" id="PF19569">
    <property type="entry name" value="START_2"/>
    <property type="match status" value="1"/>
</dbReference>
<name>A0A3L9MEK6_9FLAO</name>
<dbReference type="InterPro" id="IPR023393">
    <property type="entry name" value="START-like_dom_sf"/>
</dbReference>
<proteinExistence type="predicted"/>
<gene>
    <name evidence="2" type="ORF">EAH69_07760</name>
</gene>
<dbReference type="OrthoDB" id="667567at2"/>
<evidence type="ECO:0000313" key="3">
    <source>
        <dbReference type="Proteomes" id="UP000275348"/>
    </source>
</evidence>
<evidence type="ECO:0000259" key="1">
    <source>
        <dbReference type="Pfam" id="PF19569"/>
    </source>
</evidence>
<dbReference type="AlphaFoldDB" id="A0A3L9MEK6"/>
<dbReference type="SUPFAM" id="SSF55961">
    <property type="entry name" value="Bet v1-like"/>
    <property type="match status" value="1"/>
</dbReference>
<dbReference type="EMBL" id="RDOJ01000009">
    <property type="protein sequence ID" value="RLZ09674.1"/>
    <property type="molecule type" value="Genomic_DNA"/>
</dbReference>
<dbReference type="Proteomes" id="UP000275348">
    <property type="component" value="Unassembled WGS sequence"/>
</dbReference>
<evidence type="ECO:0000313" key="2">
    <source>
        <dbReference type="EMBL" id="RLZ09674.1"/>
    </source>
</evidence>
<feature type="domain" description="START-like" evidence="1">
    <location>
        <begin position="1"/>
        <end position="126"/>
    </location>
</feature>
<accession>A0A3L9MEK6</accession>
<keyword evidence="3" id="KW-1185">Reference proteome</keyword>
<dbReference type="Gene3D" id="3.30.530.20">
    <property type="match status" value="1"/>
</dbReference>
<sequence>MMPKKKYQIEFSINASPSLLYNYISNPSGLSEWFAGNVNSRGEKYTFIWDGHEESAFLMKSKQDTYVRFQWEDDEDTKYFYELNIVVDELTNDVSLVITDFAEEDEVEESKELWESQIEDLKKILGSK</sequence>
<comment type="caution">
    <text evidence="2">The sequence shown here is derived from an EMBL/GenBank/DDBJ whole genome shotgun (WGS) entry which is preliminary data.</text>
</comment>
<reference evidence="2 3" key="1">
    <citation type="submission" date="2018-10" db="EMBL/GenBank/DDBJ databases">
        <authorList>
            <person name="Chen X."/>
        </authorList>
    </citation>
    <scope>NUCLEOTIDE SEQUENCE [LARGE SCALE GENOMIC DNA]</scope>
    <source>
        <strain evidence="2 3">YIM 102668</strain>
    </source>
</reference>